<dbReference type="KEGG" id="dpe:6598751"/>
<dbReference type="InterPro" id="IPR025927">
    <property type="entry name" value="Znf_KANL2-like"/>
</dbReference>
<dbReference type="PANTHER" id="PTHR13453:SF1">
    <property type="entry name" value="KAT8 REGULATORY NSL COMPLEX SUBUNIT 2"/>
    <property type="match status" value="1"/>
</dbReference>
<comment type="function">
    <text evidence="12">Non-catalytic component of the NSL histone acetyltransferase complex, a multiprotein complex that mediates histone H4 acetylation at 'Lys-5'- and 'Lys-8' (H4K5ac and H4K8ac) at transcription start sites and promotes transcription initiation. Required for NSL complex stability and for transcription of intraciliary transport genes in both ciliated and non-ciliated cells by regulating histone H4 acetylation at 'Lys-5'- and 'Lys-12' (H4K5ac and H4K12ac). This is necessary for cilium assembly in ciliated cells and for organization of the microtubule cytoskeleton in non-ciliated cells. Required within the NSL complex to maintain nuclear architecture stability by promoting KAT8-mediated acetylation of lamin LMNA.</text>
</comment>
<dbReference type="EMBL" id="CH479198">
    <property type="protein sequence ID" value="EDW27988.1"/>
    <property type="molecule type" value="Genomic_DNA"/>
</dbReference>
<dbReference type="PhylomeDB" id="B4GYX0"/>
<evidence type="ECO:0000256" key="11">
    <source>
        <dbReference type="ARBA" id="ARBA00033378"/>
    </source>
</evidence>
<accession>B4GYX0</accession>
<evidence type="ECO:0000256" key="5">
    <source>
        <dbReference type="ARBA" id="ARBA00022553"/>
    </source>
</evidence>
<comment type="subcellular location">
    <subcellularLocation>
        <location evidence="2">Mitochondrion</location>
    </subcellularLocation>
    <subcellularLocation>
        <location evidence="1">Nucleus</location>
    </subcellularLocation>
</comment>
<evidence type="ECO:0000313" key="16">
    <source>
        <dbReference type="EMBL" id="EDW27988.1"/>
    </source>
</evidence>
<dbReference type="PANTHER" id="PTHR13453">
    <property type="entry name" value="KAT8 REGULATORY NSL COMPLEX SUBUNIT 2"/>
    <property type="match status" value="1"/>
</dbReference>
<dbReference type="AlphaFoldDB" id="B4GYX0"/>
<comment type="subunit">
    <text evidence="13">Component of the NSL complex at least composed of KAT8/MOF, KANSL1, KANSL2, KANSL3, MCRS1, PHF20, OGT1/OGT, WDR5 and HCFC1.</text>
</comment>
<dbReference type="GO" id="GO:0005739">
    <property type="term" value="C:mitochondrion"/>
    <property type="evidence" value="ECO:0007669"/>
    <property type="project" value="UniProtKB-SubCell"/>
</dbReference>
<keyword evidence="7" id="KW-0156">Chromatin regulator</keyword>
<dbReference type="eggNOG" id="ENOG502QTMA">
    <property type="taxonomic scope" value="Eukaryota"/>
</dbReference>
<feature type="region of interest" description="Disordered" evidence="14">
    <location>
        <begin position="1"/>
        <end position="22"/>
    </location>
</feature>
<keyword evidence="5" id="KW-0597">Phosphoprotein</keyword>
<dbReference type="GO" id="GO:0044545">
    <property type="term" value="C:NSL complex"/>
    <property type="evidence" value="ECO:0007669"/>
    <property type="project" value="TreeGrafter"/>
</dbReference>
<evidence type="ECO:0000256" key="2">
    <source>
        <dbReference type="ARBA" id="ARBA00004173"/>
    </source>
</evidence>
<dbReference type="GO" id="GO:0006325">
    <property type="term" value="P:chromatin organization"/>
    <property type="evidence" value="ECO:0007669"/>
    <property type="project" value="UniProtKB-KW"/>
</dbReference>
<evidence type="ECO:0000256" key="10">
    <source>
        <dbReference type="ARBA" id="ARBA00032947"/>
    </source>
</evidence>
<evidence type="ECO:0000256" key="8">
    <source>
        <dbReference type="ARBA" id="ARBA00023128"/>
    </source>
</evidence>
<keyword evidence="9" id="KW-0539">Nucleus</keyword>
<feature type="domain" description="KANL2-like probable zinc-finger" evidence="15">
    <location>
        <begin position="41"/>
        <end position="107"/>
    </location>
</feature>
<keyword evidence="6" id="KW-0832">Ubl conjugation</keyword>
<evidence type="ECO:0000256" key="7">
    <source>
        <dbReference type="ARBA" id="ARBA00022853"/>
    </source>
</evidence>
<dbReference type="Pfam" id="PF13891">
    <property type="entry name" value="zf-C3HC3H_KANSL2"/>
    <property type="match status" value="2"/>
</dbReference>
<protein>
    <recommendedName>
        <fullName evidence="3">KAT8 regulatory NSL complex subunit 2</fullName>
    </recommendedName>
    <alternativeName>
        <fullName evidence="11">NSL complex protein NSL2</fullName>
    </alternativeName>
    <alternativeName>
        <fullName evidence="10">Non-specific lethal 2 homolog</fullName>
    </alternativeName>
</protein>
<evidence type="ECO:0000256" key="1">
    <source>
        <dbReference type="ARBA" id="ARBA00004123"/>
    </source>
</evidence>
<evidence type="ECO:0000256" key="6">
    <source>
        <dbReference type="ARBA" id="ARBA00022843"/>
    </source>
</evidence>
<proteinExistence type="predicted"/>
<evidence type="ECO:0000259" key="15">
    <source>
        <dbReference type="Pfam" id="PF13891"/>
    </source>
</evidence>
<evidence type="ECO:0000313" key="17">
    <source>
        <dbReference type="Proteomes" id="UP000008744"/>
    </source>
</evidence>
<dbReference type="InterPro" id="IPR026316">
    <property type="entry name" value="NSL2"/>
</dbReference>
<keyword evidence="8" id="KW-0496">Mitochondrion</keyword>
<dbReference type="GO" id="GO:0005634">
    <property type="term" value="C:nucleus"/>
    <property type="evidence" value="ECO:0007669"/>
    <property type="project" value="UniProtKB-SubCell"/>
</dbReference>
<dbReference type="OrthoDB" id="677315at2759"/>
<dbReference type="Proteomes" id="UP000008744">
    <property type="component" value="Unassembled WGS sequence"/>
</dbReference>
<evidence type="ECO:0000256" key="3">
    <source>
        <dbReference type="ARBA" id="ARBA00015508"/>
    </source>
</evidence>
<dbReference type="OMA" id="DKRESLC"/>
<reference evidence="16 17" key="1">
    <citation type="journal article" date="2007" name="Nature">
        <title>Evolution of genes and genomes on the Drosophila phylogeny.</title>
        <authorList>
            <consortium name="Drosophila 12 Genomes Consortium"/>
            <person name="Clark A.G."/>
            <person name="Eisen M.B."/>
            <person name="Smith D.R."/>
            <person name="Bergman C.M."/>
            <person name="Oliver B."/>
            <person name="Markow T.A."/>
            <person name="Kaufman T.C."/>
            <person name="Kellis M."/>
            <person name="Gelbart W."/>
            <person name="Iyer V.N."/>
            <person name="Pollard D.A."/>
            <person name="Sackton T.B."/>
            <person name="Larracuente A.M."/>
            <person name="Singh N.D."/>
            <person name="Abad J.P."/>
            <person name="Abt D.N."/>
            <person name="Adryan B."/>
            <person name="Aguade M."/>
            <person name="Akashi H."/>
            <person name="Anderson W.W."/>
            <person name="Aquadro C.F."/>
            <person name="Ardell D.H."/>
            <person name="Arguello R."/>
            <person name="Artieri C.G."/>
            <person name="Barbash D.A."/>
            <person name="Barker D."/>
            <person name="Barsanti P."/>
            <person name="Batterham P."/>
            <person name="Batzoglou S."/>
            <person name="Begun D."/>
            <person name="Bhutkar A."/>
            <person name="Blanco E."/>
            <person name="Bosak S.A."/>
            <person name="Bradley R.K."/>
            <person name="Brand A.D."/>
            <person name="Brent M.R."/>
            <person name="Brooks A.N."/>
            <person name="Brown R.H."/>
            <person name="Butlin R.K."/>
            <person name="Caggese C."/>
            <person name="Calvi B.R."/>
            <person name="Bernardo de Carvalho A."/>
            <person name="Caspi A."/>
            <person name="Castrezana S."/>
            <person name="Celniker S.E."/>
            <person name="Chang J.L."/>
            <person name="Chapple C."/>
            <person name="Chatterji S."/>
            <person name="Chinwalla A."/>
            <person name="Civetta A."/>
            <person name="Clifton S.W."/>
            <person name="Comeron J.M."/>
            <person name="Costello J.C."/>
            <person name="Coyne J.A."/>
            <person name="Daub J."/>
            <person name="David R.G."/>
            <person name="Delcher A.L."/>
            <person name="Delehaunty K."/>
            <person name="Do C.B."/>
            <person name="Ebling H."/>
            <person name="Edwards K."/>
            <person name="Eickbush T."/>
            <person name="Evans J.D."/>
            <person name="Filipski A."/>
            <person name="Findeiss S."/>
            <person name="Freyhult E."/>
            <person name="Fulton L."/>
            <person name="Fulton R."/>
            <person name="Garcia A.C."/>
            <person name="Gardiner A."/>
            <person name="Garfield D.A."/>
            <person name="Garvin B.E."/>
            <person name="Gibson G."/>
            <person name="Gilbert D."/>
            <person name="Gnerre S."/>
            <person name="Godfrey J."/>
            <person name="Good R."/>
            <person name="Gotea V."/>
            <person name="Gravely B."/>
            <person name="Greenberg A.J."/>
            <person name="Griffiths-Jones S."/>
            <person name="Gross S."/>
            <person name="Guigo R."/>
            <person name="Gustafson E.A."/>
            <person name="Haerty W."/>
            <person name="Hahn M.W."/>
            <person name="Halligan D.L."/>
            <person name="Halpern A.L."/>
            <person name="Halter G.M."/>
            <person name="Han M.V."/>
            <person name="Heger A."/>
            <person name="Hillier L."/>
            <person name="Hinrichs A.S."/>
            <person name="Holmes I."/>
            <person name="Hoskins R.A."/>
            <person name="Hubisz M.J."/>
            <person name="Hultmark D."/>
            <person name="Huntley M.A."/>
            <person name="Jaffe D.B."/>
            <person name="Jagadeeshan S."/>
            <person name="Jeck W.R."/>
            <person name="Johnson J."/>
            <person name="Jones C.D."/>
            <person name="Jordan W.C."/>
            <person name="Karpen G.H."/>
            <person name="Kataoka E."/>
            <person name="Keightley P.D."/>
            <person name="Kheradpour P."/>
            <person name="Kirkness E.F."/>
            <person name="Koerich L.B."/>
            <person name="Kristiansen K."/>
            <person name="Kudrna D."/>
            <person name="Kulathinal R.J."/>
            <person name="Kumar S."/>
            <person name="Kwok R."/>
            <person name="Lander E."/>
            <person name="Langley C.H."/>
            <person name="Lapoint R."/>
            <person name="Lazzaro B.P."/>
            <person name="Lee S.J."/>
            <person name="Levesque L."/>
            <person name="Li R."/>
            <person name="Lin C.F."/>
            <person name="Lin M.F."/>
            <person name="Lindblad-Toh K."/>
            <person name="Llopart A."/>
            <person name="Long M."/>
            <person name="Low L."/>
            <person name="Lozovsky E."/>
            <person name="Lu J."/>
            <person name="Luo M."/>
            <person name="Machado C.A."/>
            <person name="Makalowski W."/>
            <person name="Marzo M."/>
            <person name="Matsuda M."/>
            <person name="Matzkin L."/>
            <person name="McAllister B."/>
            <person name="McBride C.S."/>
            <person name="McKernan B."/>
            <person name="McKernan K."/>
            <person name="Mendez-Lago M."/>
            <person name="Minx P."/>
            <person name="Mollenhauer M.U."/>
            <person name="Montooth K."/>
            <person name="Mount S.M."/>
            <person name="Mu X."/>
            <person name="Myers E."/>
            <person name="Negre B."/>
            <person name="Newfeld S."/>
            <person name="Nielsen R."/>
            <person name="Noor M.A."/>
            <person name="O'Grady P."/>
            <person name="Pachter L."/>
            <person name="Papaceit M."/>
            <person name="Parisi M.J."/>
            <person name="Parisi M."/>
            <person name="Parts L."/>
            <person name="Pedersen J.S."/>
            <person name="Pesole G."/>
            <person name="Phillippy A.M."/>
            <person name="Ponting C.P."/>
            <person name="Pop M."/>
            <person name="Porcelli D."/>
            <person name="Powell J.R."/>
            <person name="Prohaska S."/>
            <person name="Pruitt K."/>
            <person name="Puig M."/>
            <person name="Quesneville H."/>
            <person name="Ram K.R."/>
            <person name="Rand D."/>
            <person name="Rasmussen M.D."/>
            <person name="Reed L.K."/>
            <person name="Reenan R."/>
            <person name="Reily A."/>
            <person name="Remington K.A."/>
            <person name="Rieger T.T."/>
            <person name="Ritchie M.G."/>
            <person name="Robin C."/>
            <person name="Rogers Y.H."/>
            <person name="Rohde C."/>
            <person name="Rozas J."/>
            <person name="Rubenfield M.J."/>
            <person name="Ruiz A."/>
            <person name="Russo S."/>
            <person name="Salzberg S.L."/>
            <person name="Sanchez-Gracia A."/>
            <person name="Saranga D.J."/>
            <person name="Sato H."/>
            <person name="Schaeffer S.W."/>
            <person name="Schatz M.C."/>
            <person name="Schlenke T."/>
            <person name="Schwartz R."/>
            <person name="Segarra C."/>
            <person name="Singh R.S."/>
            <person name="Sirot L."/>
            <person name="Sirota M."/>
            <person name="Sisneros N.B."/>
            <person name="Smith C.D."/>
            <person name="Smith T.F."/>
            <person name="Spieth J."/>
            <person name="Stage D.E."/>
            <person name="Stark A."/>
            <person name="Stephan W."/>
            <person name="Strausberg R.L."/>
            <person name="Strempel S."/>
            <person name="Sturgill D."/>
            <person name="Sutton G."/>
            <person name="Sutton G.G."/>
            <person name="Tao W."/>
            <person name="Teichmann S."/>
            <person name="Tobari Y.N."/>
            <person name="Tomimura Y."/>
            <person name="Tsolas J.M."/>
            <person name="Valente V.L."/>
            <person name="Venter E."/>
            <person name="Venter J.C."/>
            <person name="Vicario S."/>
            <person name="Vieira F.G."/>
            <person name="Vilella A.J."/>
            <person name="Villasante A."/>
            <person name="Walenz B."/>
            <person name="Wang J."/>
            <person name="Wasserman M."/>
            <person name="Watts T."/>
            <person name="Wilson D."/>
            <person name="Wilson R.K."/>
            <person name="Wing R.A."/>
            <person name="Wolfner M.F."/>
            <person name="Wong A."/>
            <person name="Wong G.K."/>
            <person name="Wu C.I."/>
            <person name="Wu G."/>
            <person name="Yamamoto D."/>
            <person name="Yang H.P."/>
            <person name="Yang S.P."/>
            <person name="Yorke J.A."/>
            <person name="Yoshida K."/>
            <person name="Zdobnov E."/>
            <person name="Zhang P."/>
            <person name="Zhang Y."/>
            <person name="Zimin A.V."/>
            <person name="Baldwin J."/>
            <person name="Abdouelleil A."/>
            <person name="Abdulkadir J."/>
            <person name="Abebe A."/>
            <person name="Abera B."/>
            <person name="Abreu J."/>
            <person name="Acer S.C."/>
            <person name="Aftuck L."/>
            <person name="Alexander A."/>
            <person name="An P."/>
            <person name="Anderson E."/>
            <person name="Anderson S."/>
            <person name="Arachi H."/>
            <person name="Azer M."/>
            <person name="Bachantsang P."/>
            <person name="Barry A."/>
            <person name="Bayul T."/>
            <person name="Berlin A."/>
            <person name="Bessette D."/>
            <person name="Bloom T."/>
            <person name="Blye J."/>
            <person name="Boguslavskiy L."/>
            <person name="Bonnet C."/>
            <person name="Boukhgalter B."/>
            <person name="Bourzgui I."/>
            <person name="Brown A."/>
            <person name="Cahill P."/>
            <person name="Channer S."/>
            <person name="Cheshatsang Y."/>
            <person name="Chuda L."/>
            <person name="Citroen M."/>
            <person name="Collymore A."/>
            <person name="Cooke P."/>
            <person name="Costello M."/>
            <person name="D'Aco K."/>
            <person name="Daza R."/>
            <person name="De Haan G."/>
            <person name="DeGray S."/>
            <person name="DeMaso C."/>
            <person name="Dhargay N."/>
            <person name="Dooley K."/>
            <person name="Dooley E."/>
            <person name="Doricent M."/>
            <person name="Dorje P."/>
            <person name="Dorjee K."/>
            <person name="Dupes A."/>
            <person name="Elong R."/>
            <person name="Falk J."/>
            <person name="Farina A."/>
            <person name="Faro S."/>
            <person name="Ferguson D."/>
            <person name="Fisher S."/>
            <person name="Foley C.D."/>
            <person name="Franke A."/>
            <person name="Friedrich D."/>
            <person name="Gadbois L."/>
            <person name="Gearin G."/>
            <person name="Gearin C.R."/>
            <person name="Giannoukos G."/>
            <person name="Goode T."/>
            <person name="Graham J."/>
            <person name="Grandbois E."/>
            <person name="Grewal S."/>
            <person name="Gyaltsen K."/>
            <person name="Hafez N."/>
            <person name="Hagos B."/>
            <person name="Hall J."/>
            <person name="Henson C."/>
            <person name="Hollinger A."/>
            <person name="Honan T."/>
            <person name="Huard M.D."/>
            <person name="Hughes L."/>
            <person name="Hurhula B."/>
            <person name="Husby M.E."/>
            <person name="Kamat A."/>
            <person name="Kanga B."/>
            <person name="Kashin S."/>
            <person name="Khazanovich D."/>
            <person name="Kisner P."/>
            <person name="Lance K."/>
            <person name="Lara M."/>
            <person name="Lee W."/>
            <person name="Lennon N."/>
            <person name="Letendre F."/>
            <person name="LeVine R."/>
            <person name="Lipovsky A."/>
            <person name="Liu X."/>
            <person name="Liu J."/>
            <person name="Liu S."/>
            <person name="Lokyitsang T."/>
            <person name="Lokyitsang Y."/>
            <person name="Lubonja R."/>
            <person name="Lui A."/>
            <person name="MacDonald P."/>
            <person name="Magnisalis V."/>
            <person name="Maru K."/>
            <person name="Matthews C."/>
            <person name="McCusker W."/>
            <person name="McDonough S."/>
            <person name="Mehta T."/>
            <person name="Meldrim J."/>
            <person name="Meneus L."/>
            <person name="Mihai O."/>
            <person name="Mihalev A."/>
            <person name="Mihova T."/>
            <person name="Mittelman R."/>
            <person name="Mlenga V."/>
            <person name="Montmayeur A."/>
            <person name="Mulrain L."/>
            <person name="Navidi A."/>
            <person name="Naylor J."/>
            <person name="Negash T."/>
            <person name="Nguyen T."/>
            <person name="Nguyen N."/>
            <person name="Nicol R."/>
            <person name="Norbu C."/>
            <person name="Norbu N."/>
            <person name="Novod N."/>
            <person name="O'Neill B."/>
            <person name="Osman S."/>
            <person name="Markiewicz E."/>
            <person name="Oyono O.L."/>
            <person name="Patti C."/>
            <person name="Phunkhang P."/>
            <person name="Pierre F."/>
            <person name="Priest M."/>
            <person name="Raghuraman S."/>
            <person name="Rege F."/>
            <person name="Reyes R."/>
            <person name="Rise C."/>
            <person name="Rogov P."/>
            <person name="Ross K."/>
            <person name="Ryan E."/>
            <person name="Settipalli S."/>
            <person name="Shea T."/>
            <person name="Sherpa N."/>
            <person name="Shi L."/>
            <person name="Shih D."/>
            <person name="Sparrow T."/>
            <person name="Spaulding J."/>
            <person name="Stalker J."/>
            <person name="Stange-Thomann N."/>
            <person name="Stavropoulos S."/>
            <person name="Stone C."/>
            <person name="Strader C."/>
            <person name="Tesfaye S."/>
            <person name="Thomson T."/>
            <person name="Thoulutsang Y."/>
            <person name="Thoulutsang D."/>
            <person name="Topham K."/>
            <person name="Topping I."/>
            <person name="Tsamla T."/>
            <person name="Vassiliev H."/>
            <person name="Vo A."/>
            <person name="Wangchuk T."/>
            <person name="Wangdi T."/>
            <person name="Weiand M."/>
            <person name="Wilkinson J."/>
            <person name="Wilson A."/>
            <person name="Yadav S."/>
            <person name="Young G."/>
            <person name="Yu Q."/>
            <person name="Zembek L."/>
            <person name="Zhong D."/>
            <person name="Zimmer A."/>
            <person name="Zwirko Z."/>
            <person name="Jaffe D.B."/>
            <person name="Alvarez P."/>
            <person name="Brockman W."/>
            <person name="Butler J."/>
            <person name="Chin C."/>
            <person name="Gnerre S."/>
            <person name="Grabherr M."/>
            <person name="Kleber M."/>
            <person name="Mauceli E."/>
            <person name="MacCallum I."/>
        </authorList>
    </citation>
    <scope>NUCLEOTIDE SEQUENCE [LARGE SCALE GENOMIC DNA]</scope>
    <source>
        <strain evidence="17">MSH-3 / Tucson 14011-0111.49</strain>
    </source>
</reference>
<keyword evidence="4" id="KW-1017">Isopeptide bond</keyword>
<sequence length="561" mass="64827">MSDLSLSKMPKHSRFNGKCSPEKEEQLRDQIHKELTKARYCANPTYKCSLVRIEGYKFCIRHILWDPLAPFRRCAFEYLNRRQCINAVPKYDARKKEILTPLCFEHNRQLQMRKARMTLGCFRSGVETNETLLNSLAHHLNVKEPEAPKPVDNKDEDDDVIDVVSPQVTPFSGPRSIATVWENVAGAVVSRKRIMEYASDISSDDEDPPCARNTLPDVEFDESDYESIDSDYDDPLKHGGVYTRPEAVKNTLRKVEKLQTLYGEELKFLARHMRKRRRQYLIDLRKEQETYCSILDQAKKSPHELKLYQKLRALNSYHRRQGKEAYFYKRYREKRDQSKHDYVRKTFYVSKCIFNLYGHQCGLPAIQSTKHCRRHILSDRRQMIFRDCGEERNGNVCQDPVWDLGNETCELHRSLEPPRKQYKQKFYEPPINAPAESIFAPRSTVDRFVLNQTWTEPTPAGQNITDTSSAAFDYDVDTLSGLSNFIANEFLDVGNEVTVGLENVSQDTEATDQGNIAIGQDLDQSVILSTVGEANNSLSDIMKMLEGIESAPWFESTMNDL</sequence>
<dbReference type="HOGENOM" id="CLU_029808_2_0_1"/>
<gene>
    <name evidence="16" type="primary">Dper\GL27222</name>
    <name evidence="16" type="ORF">Dper_GL27222</name>
</gene>
<evidence type="ECO:0000256" key="9">
    <source>
        <dbReference type="ARBA" id="ARBA00023242"/>
    </source>
</evidence>
<evidence type="ECO:0000256" key="14">
    <source>
        <dbReference type="SAM" id="MobiDB-lite"/>
    </source>
</evidence>
<evidence type="ECO:0000256" key="4">
    <source>
        <dbReference type="ARBA" id="ARBA00022499"/>
    </source>
</evidence>
<keyword evidence="17" id="KW-1185">Reference proteome</keyword>
<feature type="domain" description="KANL2-like probable zinc-finger" evidence="15">
    <location>
        <begin position="358"/>
        <end position="412"/>
    </location>
</feature>
<dbReference type="STRING" id="7234.B4GYX0"/>
<evidence type="ECO:0000256" key="13">
    <source>
        <dbReference type="ARBA" id="ARBA00093543"/>
    </source>
</evidence>
<organism evidence="17">
    <name type="scientific">Drosophila persimilis</name>
    <name type="common">Fruit fly</name>
    <dbReference type="NCBI Taxonomy" id="7234"/>
    <lineage>
        <taxon>Eukaryota</taxon>
        <taxon>Metazoa</taxon>
        <taxon>Ecdysozoa</taxon>
        <taxon>Arthropoda</taxon>
        <taxon>Hexapoda</taxon>
        <taxon>Insecta</taxon>
        <taxon>Pterygota</taxon>
        <taxon>Neoptera</taxon>
        <taxon>Endopterygota</taxon>
        <taxon>Diptera</taxon>
        <taxon>Brachycera</taxon>
        <taxon>Muscomorpha</taxon>
        <taxon>Ephydroidea</taxon>
        <taxon>Drosophilidae</taxon>
        <taxon>Drosophila</taxon>
        <taxon>Sophophora</taxon>
    </lineage>
</organism>
<name>B4GYX0_DROPE</name>
<evidence type="ECO:0000256" key="12">
    <source>
        <dbReference type="ARBA" id="ARBA00093359"/>
    </source>
</evidence>